<organism evidence="2 3">
    <name type="scientific">Daphnia magna</name>
    <dbReference type="NCBI Taxonomy" id="35525"/>
    <lineage>
        <taxon>Eukaryota</taxon>
        <taxon>Metazoa</taxon>
        <taxon>Ecdysozoa</taxon>
        <taxon>Arthropoda</taxon>
        <taxon>Crustacea</taxon>
        <taxon>Branchiopoda</taxon>
        <taxon>Diplostraca</taxon>
        <taxon>Cladocera</taxon>
        <taxon>Anomopoda</taxon>
        <taxon>Daphniidae</taxon>
        <taxon>Daphnia</taxon>
    </lineage>
</organism>
<gene>
    <name evidence="2" type="ORF">APZ42_007076</name>
</gene>
<feature type="region of interest" description="Disordered" evidence="1">
    <location>
        <begin position="110"/>
        <end position="132"/>
    </location>
</feature>
<comment type="caution">
    <text evidence="2">The sequence shown here is derived from an EMBL/GenBank/DDBJ whole genome shotgun (WGS) entry which is preliminary data.</text>
</comment>
<name>A0A164FIU8_9CRUS</name>
<protein>
    <submittedName>
        <fullName evidence="2">Uncharacterized protein</fullName>
    </submittedName>
</protein>
<dbReference type="SUPFAM" id="SSF53098">
    <property type="entry name" value="Ribonuclease H-like"/>
    <property type="match status" value="1"/>
</dbReference>
<dbReference type="GO" id="GO:0005634">
    <property type="term" value="C:nucleus"/>
    <property type="evidence" value="ECO:0007669"/>
    <property type="project" value="TreeGrafter"/>
</dbReference>
<evidence type="ECO:0000256" key="1">
    <source>
        <dbReference type="SAM" id="MobiDB-lite"/>
    </source>
</evidence>
<evidence type="ECO:0000313" key="3">
    <source>
        <dbReference type="Proteomes" id="UP000076858"/>
    </source>
</evidence>
<dbReference type="InterPro" id="IPR012337">
    <property type="entry name" value="RNaseH-like_sf"/>
</dbReference>
<evidence type="ECO:0000313" key="2">
    <source>
        <dbReference type="EMBL" id="KZR97832.1"/>
    </source>
</evidence>
<sequence>IVAIYYNHTTEKQEVAALACRDFPHPHTGARIKELFEKIFKEYGLDTRKVIRFTTDKGSNIVKGLEPYTVFQRKPMVPSVDLFEEGAVNNVNDAETDPFVEIELDIELDNNDESDHSDDEFDSESDSGLGGMDSNAIETEYNDFLEIEEFYRQAFGKRLSCVAHALNLVFHKILDDRKSSLGKLRKAVLKLLKKINASGVANQQLKLLTGKKLLKVAITHWNSFYYVLKRVLLLKSAIIEAAEIDYGVLILIKADVEKFVAFLKPLATATTYLEGDYPTAAAIIPEILSLQEQFVNAKETDASLRRISDQVLAKLQTRFKTIMNVTDDNFDMTCLMCTMLNPSKTLELPGELFDERKRRLNEFLRTEMNQGLCLVS</sequence>
<dbReference type="AlphaFoldDB" id="A0A164FIU8"/>
<reference evidence="2 3" key="1">
    <citation type="submission" date="2016-03" db="EMBL/GenBank/DDBJ databases">
        <title>EvidentialGene: Evidence-directed Construction of Genes on Genomes.</title>
        <authorList>
            <person name="Gilbert D.G."/>
            <person name="Choi J.-H."/>
            <person name="Mockaitis K."/>
            <person name="Colbourne J."/>
            <person name="Pfrender M."/>
        </authorList>
    </citation>
    <scope>NUCLEOTIDE SEQUENCE [LARGE SCALE GENOMIC DNA]</scope>
    <source>
        <strain evidence="2 3">Xinb3</strain>
        <tissue evidence="2">Complete organism</tissue>
    </source>
</reference>
<dbReference type="STRING" id="35525.A0A164FIU8"/>
<dbReference type="PANTHER" id="PTHR46169:SF29">
    <property type="entry name" value="DNA REPLICATION-RELATED ELEMENT FACTOR, ISOFORM A"/>
    <property type="match status" value="1"/>
</dbReference>
<dbReference type="PANTHER" id="PTHR46169">
    <property type="entry name" value="DNA REPLICATION-RELATED ELEMENT FACTOR, ISOFORM A"/>
    <property type="match status" value="1"/>
</dbReference>
<feature type="non-terminal residue" evidence="2">
    <location>
        <position position="376"/>
    </location>
</feature>
<feature type="compositionally biased region" description="Acidic residues" evidence="1">
    <location>
        <begin position="110"/>
        <end position="125"/>
    </location>
</feature>
<proteinExistence type="predicted"/>
<accession>A0A164FIU8</accession>
<dbReference type="InterPro" id="IPR052717">
    <property type="entry name" value="Vacuolar_transposase_reg"/>
</dbReference>
<dbReference type="GO" id="GO:0006357">
    <property type="term" value="P:regulation of transcription by RNA polymerase II"/>
    <property type="evidence" value="ECO:0007669"/>
    <property type="project" value="TreeGrafter"/>
</dbReference>
<dbReference type="Proteomes" id="UP000076858">
    <property type="component" value="Unassembled WGS sequence"/>
</dbReference>
<dbReference type="EMBL" id="LRGB01019889">
    <property type="protein sequence ID" value="KZR97832.1"/>
    <property type="molecule type" value="Genomic_DNA"/>
</dbReference>
<dbReference type="OrthoDB" id="7699631at2759"/>
<keyword evidence="3" id="KW-1185">Reference proteome</keyword>
<feature type="non-terminal residue" evidence="2">
    <location>
        <position position="1"/>
    </location>
</feature>